<evidence type="ECO:0000313" key="12">
    <source>
        <dbReference type="Proteomes" id="UP000008817"/>
    </source>
</evidence>
<reference evidence="11 12" key="1">
    <citation type="submission" date="2008-04" db="EMBL/GenBank/DDBJ databases">
        <title>Genome diversity and DNA divergence of Rhizobium etli.</title>
        <authorList>
            <person name="Gonzalez V."/>
            <person name="Acosta J.L."/>
            <person name="Santamaria R.I."/>
            <person name="Bustos P."/>
            <person name="Hernandez-Gonzalez I.L."/>
            <person name="Fernandez J.L."/>
            <person name="Diaz R."/>
            <person name="Flores M."/>
            <person name="Mora J."/>
            <person name="Palacios R."/>
            <person name="Davila G."/>
        </authorList>
    </citation>
    <scope>NUCLEOTIDE SEQUENCE [LARGE SCALE GENOMIC DNA]</scope>
    <source>
        <strain evidence="11 12">CIAT 652</strain>
        <plasmid evidence="12">Plasmid pB</plasmid>
    </source>
</reference>
<dbReference type="KEGG" id="rec:RHECIAT_PB0000026"/>
<evidence type="ECO:0000313" key="11">
    <source>
        <dbReference type="EMBL" id="ACE93751.1"/>
    </source>
</evidence>
<protein>
    <recommendedName>
        <fullName evidence="2">NADH:ubiquinone reductase (non-electrogenic)</fullName>
        <ecNumber evidence="2">1.6.5.9</ecNumber>
    </recommendedName>
</protein>
<dbReference type="PROSITE" id="PS51257">
    <property type="entry name" value="PROKAR_LIPOPROTEIN"/>
    <property type="match status" value="1"/>
</dbReference>
<keyword evidence="5" id="KW-0809">Transit peptide</keyword>
<dbReference type="PANTHER" id="PTHR43706">
    <property type="entry name" value="NADH DEHYDROGENASE"/>
    <property type="match status" value="1"/>
</dbReference>
<dbReference type="EMBL" id="CP001076">
    <property type="protein sequence ID" value="ACE93751.1"/>
    <property type="molecule type" value="Genomic_DNA"/>
</dbReference>
<accession>B3Q245</accession>
<evidence type="ECO:0000256" key="7">
    <source>
        <dbReference type="ARBA" id="ARBA00023027"/>
    </source>
</evidence>
<evidence type="ECO:0000256" key="5">
    <source>
        <dbReference type="ARBA" id="ARBA00022946"/>
    </source>
</evidence>
<evidence type="ECO:0000256" key="8">
    <source>
        <dbReference type="ARBA" id="ARBA00047599"/>
    </source>
</evidence>
<evidence type="ECO:0000256" key="1">
    <source>
        <dbReference type="ARBA" id="ARBA00005272"/>
    </source>
</evidence>
<dbReference type="Pfam" id="PF07992">
    <property type="entry name" value="Pyr_redox_2"/>
    <property type="match status" value="1"/>
</dbReference>
<evidence type="ECO:0000259" key="10">
    <source>
        <dbReference type="Pfam" id="PF22366"/>
    </source>
</evidence>
<dbReference type="InterPro" id="IPR054585">
    <property type="entry name" value="NDH2-like_C"/>
</dbReference>
<organism evidence="11 12">
    <name type="scientific">Rhizobium etli (strain CIAT 652)</name>
    <dbReference type="NCBI Taxonomy" id="491916"/>
    <lineage>
        <taxon>Bacteria</taxon>
        <taxon>Pseudomonadati</taxon>
        <taxon>Pseudomonadota</taxon>
        <taxon>Alphaproteobacteria</taxon>
        <taxon>Hyphomicrobiales</taxon>
        <taxon>Rhizobiaceae</taxon>
        <taxon>Rhizobium/Agrobacterium group</taxon>
        <taxon>Rhizobium</taxon>
    </lineage>
</organism>
<dbReference type="AlphaFoldDB" id="B3Q245"/>
<evidence type="ECO:0000256" key="3">
    <source>
        <dbReference type="ARBA" id="ARBA00022630"/>
    </source>
</evidence>
<dbReference type="Gene3D" id="3.50.50.100">
    <property type="match status" value="1"/>
</dbReference>
<feature type="domain" description="FAD/NAD(P)-binding" evidence="9">
    <location>
        <begin position="22"/>
        <end position="339"/>
    </location>
</feature>
<dbReference type="PRINTS" id="PR00411">
    <property type="entry name" value="PNDRDTASEI"/>
</dbReference>
<dbReference type="InterPro" id="IPR023753">
    <property type="entry name" value="FAD/NAD-binding_dom"/>
</dbReference>
<gene>
    <name evidence="11" type="ordered locus">RHECIAT_PB0000026</name>
</gene>
<dbReference type="PANTHER" id="PTHR43706:SF47">
    <property type="entry name" value="EXTERNAL NADH-UBIQUINONE OXIDOREDUCTASE 1, MITOCHONDRIAL-RELATED"/>
    <property type="match status" value="1"/>
</dbReference>
<dbReference type="PRINTS" id="PR00368">
    <property type="entry name" value="FADPNR"/>
</dbReference>
<keyword evidence="11" id="KW-0614">Plasmid</keyword>
<keyword evidence="4" id="KW-0274">FAD</keyword>
<dbReference type="HOGENOM" id="CLU_021377_7_1_5"/>
<evidence type="ECO:0000256" key="6">
    <source>
        <dbReference type="ARBA" id="ARBA00023002"/>
    </source>
</evidence>
<keyword evidence="7" id="KW-0520">NAD</keyword>
<dbReference type="Pfam" id="PF22366">
    <property type="entry name" value="NDH2_C"/>
    <property type="match status" value="1"/>
</dbReference>
<dbReference type="InterPro" id="IPR036188">
    <property type="entry name" value="FAD/NAD-bd_sf"/>
</dbReference>
<proteinExistence type="inferred from homology"/>
<dbReference type="SUPFAM" id="SSF51905">
    <property type="entry name" value="FAD/NAD(P)-binding domain"/>
    <property type="match status" value="1"/>
</dbReference>
<comment type="similarity">
    <text evidence="1">Belongs to the NADH dehydrogenase family.</text>
</comment>
<evidence type="ECO:0000256" key="4">
    <source>
        <dbReference type="ARBA" id="ARBA00022827"/>
    </source>
</evidence>
<sequence length="470" mass="51464">MTAYPDRNGLDAVHRASRHVVIVIVGGGFGGLACAMELGNAPDNDVTVVDRRNHNLFQPLLYQVATAALSPADIAEPIRKTLARFKNINMIMAEVVGIDPRLHKVSLSDGDPLSYDKLVIATGSDYNYFGHDEWRQFAPGLKSIHEARHIRHRLLLAFEKAERAKSEPEKQALLTSIVIGGGPTGVEMAGAISELGRFMISRDFRNLQPYNLKVILVEAGPRILAAFPEHLSAYAKSYLENIGVEVRTGRRVMDIREDGAEIEGEFVPAGSIIWGAGVKASPAHSWLGIPGLAGGRIPVDDHLRVLGFDDIYAIGDTSALTGADGKLLPGLAQVAKQQGTYLGKSLRMGKAVSGFKFKNRGNTAVIGRNAAVFDFGKWTLKGRAAWLLWALVHVYLLINFEKRLLVAIQWVGRYLTRQRGARIIDETAEGADDGPGAEPHHIDDNHDDCHIADVDRSLRPSNRTHSRRGY</sequence>
<keyword evidence="6" id="KW-0560">Oxidoreductase</keyword>
<dbReference type="EC" id="1.6.5.9" evidence="2"/>
<dbReference type="InterPro" id="IPR045024">
    <property type="entry name" value="NDH-2"/>
</dbReference>
<dbReference type="GO" id="GO:0050136">
    <property type="term" value="F:NADH dehydrogenase (quinone) (non-electrogenic) activity"/>
    <property type="evidence" value="ECO:0007669"/>
    <property type="project" value="UniProtKB-EC"/>
</dbReference>
<evidence type="ECO:0000259" key="9">
    <source>
        <dbReference type="Pfam" id="PF07992"/>
    </source>
</evidence>
<name>B3Q245_RHIE6</name>
<feature type="domain" description="External alternative NADH-ubiquinone oxidoreductase-like C-terminal" evidence="10">
    <location>
        <begin position="360"/>
        <end position="416"/>
    </location>
</feature>
<geneLocation type="plasmid" evidence="11 12">
    <name>pB</name>
</geneLocation>
<evidence type="ECO:0000256" key="2">
    <source>
        <dbReference type="ARBA" id="ARBA00012637"/>
    </source>
</evidence>
<keyword evidence="3" id="KW-0285">Flavoprotein</keyword>
<dbReference type="Proteomes" id="UP000008817">
    <property type="component" value="Plasmid pB"/>
</dbReference>
<comment type="catalytic activity">
    <reaction evidence="8">
        <text>a quinone + NADH + H(+) = a quinol + NAD(+)</text>
        <dbReference type="Rhea" id="RHEA:46160"/>
        <dbReference type="ChEBI" id="CHEBI:15378"/>
        <dbReference type="ChEBI" id="CHEBI:24646"/>
        <dbReference type="ChEBI" id="CHEBI:57540"/>
        <dbReference type="ChEBI" id="CHEBI:57945"/>
        <dbReference type="ChEBI" id="CHEBI:132124"/>
        <dbReference type="EC" id="1.6.5.9"/>
    </reaction>
</comment>